<evidence type="ECO:0000256" key="5">
    <source>
        <dbReference type="ARBA" id="ARBA00022771"/>
    </source>
</evidence>
<feature type="binding site" evidence="12">
    <location>
        <position position="171"/>
    </location>
    <ligand>
        <name>Zn(2+)</name>
        <dbReference type="ChEBI" id="CHEBI:29105"/>
        <label>2</label>
    </ligand>
</feature>
<comment type="domain">
    <text evidence="12">The J domain is necessary and sufficient to stimulate DnaK ATPase activity. Zinc center 1 plays an important role in the autonomous, DnaK-independent chaperone activity of DnaJ. Zinc center 2 is essential for interaction with DnaK and for DnaJ activity.</text>
</comment>
<dbReference type="CDD" id="cd06257">
    <property type="entry name" value="DnaJ"/>
    <property type="match status" value="1"/>
</dbReference>
<evidence type="ECO:0000256" key="8">
    <source>
        <dbReference type="ARBA" id="ARBA00023186"/>
    </source>
</evidence>
<reference evidence="16 17" key="2">
    <citation type="journal article" date="2011" name="Stand. Genomic Sci.">
        <title>Complete genome sequence of Paludibacter propionicigenes type strain (WB4).</title>
        <authorList>
            <person name="Gronow S."/>
            <person name="Munk C."/>
            <person name="Lapidus A."/>
            <person name="Nolan M."/>
            <person name="Lucas S."/>
            <person name="Hammon N."/>
            <person name="Deshpande S."/>
            <person name="Cheng J.F."/>
            <person name="Tapia R."/>
            <person name="Han C."/>
            <person name="Goodwin L."/>
            <person name="Pitluck S."/>
            <person name="Liolios K."/>
            <person name="Ivanova N."/>
            <person name="Mavromatis K."/>
            <person name="Mikhailova N."/>
            <person name="Pati A."/>
            <person name="Chen A."/>
            <person name="Palaniappan K."/>
            <person name="Land M."/>
            <person name="Hauser L."/>
            <person name="Chang Y.J."/>
            <person name="Jeffries C.D."/>
            <person name="Brambilla E."/>
            <person name="Rohde M."/>
            <person name="Goker M."/>
            <person name="Detter J.C."/>
            <person name="Woyke T."/>
            <person name="Bristow J."/>
            <person name="Eisen J.A."/>
            <person name="Markowitz V."/>
            <person name="Hugenholtz P."/>
            <person name="Kyrpides N.C."/>
            <person name="Klenk H.P."/>
        </authorList>
    </citation>
    <scope>NUCLEOTIDE SEQUENCE [LARGE SCALE GENOMIC DNA]</scope>
    <source>
        <strain evidence="17">DSM 17365 / JCM 13257 / WB4</strain>
    </source>
</reference>
<dbReference type="CDD" id="cd10719">
    <property type="entry name" value="DnaJ_zf"/>
    <property type="match status" value="1"/>
</dbReference>
<dbReference type="InterPro" id="IPR002939">
    <property type="entry name" value="DnaJ_C"/>
</dbReference>
<dbReference type="SUPFAM" id="SSF49493">
    <property type="entry name" value="HSP40/DnaJ peptide-binding domain"/>
    <property type="match status" value="2"/>
</dbReference>
<evidence type="ECO:0000256" key="11">
    <source>
        <dbReference type="ARBA" id="ARBA00067609"/>
    </source>
</evidence>
<dbReference type="InterPro" id="IPR012724">
    <property type="entry name" value="DnaJ"/>
</dbReference>
<dbReference type="PROSITE" id="PS00636">
    <property type="entry name" value="DNAJ_1"/>
    <property type="match status" value="1"/>
</dbReference>
<dbReference type="Pfam" id="PF00684">
    <property type="entry name" value="DnaJ_CXXCXGXG"/>
    <property type="match status" value="1"/>
</dbReference>
<keyword evidence="7 12" id="KW-0346">Stress response</keyword>
<feature type="binding site" evidence="12">
    <location>
        <position position="214"/>
    </location>
    <ligand>
        <name>Zn(2+)</name>
        <dbReference type="ChEBI" id="CHEBI:29105"/>
        <label>1</label>
    </ligand>
</feature>
<feature type="binding site" evidence="12">
    <location>
        <position position="200"/>
    </location>
    <ligand>
        <name>Zn(2+)</name>
        <dbReference type="ChEBI" id="CHEBI:29105"/>
        <label>2</label>
    </ligand>
</feature>
<evidence type="ECO:0000256" key="9">
    <source>
        <dbReference type="ARBA" id="ARBA00053423"/>
    </source>
</evidence>
<feature type="binding site" evidence="12">
    <location>
        <position position="157"/>
    </location>
    <ligand>
        <name>Zn(2+)</name>
        <dbReference type="ChEBI" id="CHEBI:29105"/>
        <label>1</label>
    </ligand>
</feature>
<dbReference type="InterPro" id="IPR008971">
    <property type="entry name" value="HSP40/DnaJ_pept-bd"/>
</dbReference>
<dbReference type="FunFam" id="1.10.287.110:FF:000034">
    <property type="entry name" value="Chaperone protein DnaJ"/>
    <property type="match status" value="1"/>
</dbReference>
<dbReference type="GO" id="GO:0051082">
    <property type="term" value="F:unfolded protein binding"/>
    <property type="evidence" value="ECO:0007669"/>
    <property type="project" value="UniProtKB-UniRule"/>
</dbReference>
<keyword evidence="4 12" id="KW-0677">Repeat</keyword>
<evidence type="ECO:0000256" key="12">
    <source>
        <dbReference type="HAMAP-Rule" id="MF_01152"/>
    </source>
</evidence>
<comment type="subcellular location">
    <subcellularLocation>
        <location evidence="12">Cytoplasm</location>
    </subcellularLocation>
</comment>
<feature type="repeat" description="CXXCXGXG motif" evidence="12">
    <location>
        <begin position="211"/>
        <end position="218"/>
    </location>
</feature>
<gene>
    <name evidence="12" type="primary">dnaJ</name>
    <name evidence="16" type="ordered locus">Palpr_0994</name>
</gene>
<proteinExistence type="inferred from homology"/>
<feature type="binding site" evidence="12">
    <location>
        <position position="197"/>
    </location>
    <ligand>
        <name>Zn(2+)</name>
        <dbReference type="ChEBI" id="CHEBI:29105"/>
        <label>2</label>
    </ligand>
</feature>
<dbReference type="NCBIfam" id="NF010882">
    <property type="entry name" value="PRK14289.1"/>
    <property type="match status" value="1"/>
</dbReference>
<comment type="cofactor">
    <cofactor evidence="12">
        <name>Zn(2+)</name>
        <dbReference type="ChEBI" id="CHEBI:29105"/>
    </cofactor>
    <text evidence="12">Binds 2 Zn(2+) ions per monomer.</text>
</comment>
<dbReference type="Pfam" id="PF01556">
    <property type="entry name" value="DnaJ_C"/>
    <property type="match status" value="1"/>
</dbReference>
<dbReference type="GO" id="GO:0009408">
    <property type="term" value="P:response to heat"/>
    <property type="evidence" value="ECO:0007669"/>
    <property type="project" value="InterPro"/>
</dbReference>
<feature type="binding site" evidence="12">
    <location>
        <position position="174"/>
    </location>
    <ligand>
        <name>Zn(2+)</name>
        <dbReference type="ChEBI" id="CHEBI:29105"/>
        <label>2</label>
    </ligand>
</feature>
<keyword evidence="17" id="KW-1185">Reference proteome</keyword>
<dbReference type="InterPro" id="IPR001623">
    <property type="entry name" value="DnaJ_domain"/>
</dbReference>
<evidence type="ECO:0000256" key="10">
    <source>
        <dbReference type="ARBA" id="ARBA00061004"/>
    </source>
</evidence>
<name>E4T350_PALPW</name>
<dbReference type="PANTHER" id="PTHR43096">
    <property type="entry name" value="DNAJ HOMOLOG 1, MITOCHONDRIAL-RELATED"/>
    <property type="match status" value="1"/>
</dbReference>
<dbReference type="OrthoDB" id="9779889at2"/>
<dbReference type="KEGG" id="ppn:Palpr_0994"/>
<evidence type="ECO:0000313" key="16">
    <source>
        <dbReference type="EMBL" id="ADQ79144.1"/>
    </source>
</evidence>
<evidence type="ECO:0000256" key="3">
    <source>
        <dbReference type="ARBA" id="ARBA00022723"/>
    </source>
</evidence>
<dbReference type="Proteomes" id="UP000008718">
    <property type="component" value="Chromosome"/>
</dbReference>
<feature type="domain" description="J" evidence="14">
    <location>
        <begin position="5"/>
        <end position="70"/>
    </location>
</feature>
<dbReference type="GO" id="GO:0042026">
    <property type="term" value="P:protein refolding"/>
    <property type="evidence" value="ECO:0007669"/>
    <property type="project" value="TreeGrafter"/>
</dbReference>
<feature type="binding site" evidence="12">
    <location>
        <position position="154"/>
    </location>
    <ligand>
        <name>Zn(2+)</name>
        <dbReference type="ChEBI" id="CHEBI:29105"/>
        <label>1</label>
    </ligand>
</feature>
<dbReference type="InterPro" id="IPR001305">
    <property type="entry name" value="HSP_DnaJ_Cys-rich_dom"/>
</dbReference>
<evidence type="ECO:0000256" key="6">
    <source>
        <dbReference type="ARBA" id="ARBA00022833"/>
    </source>
</evidence>
<dbReference type="Pfam" id="PF00226">
    <property type="entry name" value="DnaJ"/>
    <property type="match status" value="1"/>
</dbReference>
<keyword evidence="8 12" id="KW-0143">Chaperone</keyword>
<protein>
    <recommendedName>
        <fullName evidence="11 12">Chaperone protein DnaJ</fullName>
    </recommendedName>
</protein>
<dbReference type="GO" id="GO:0005524">
    <property type="term" value="F:ATP binding"/>
    <property type="evidence" value="ECO:0007669"/>
    <property type="project" value="InterPro"/>
</dbReference>
<feature type="repeat" description="CXXCXGXG motif" evidence="12">
    <location>
        <begin position="154"/>
        <end position="161"/>
    </location>
</feature>
<dbReference type="PROSITE" id="PS50076">
    <property type="entry name" value="DNAJ_2"/>
    <property type="match status" value="1"/>
</dbReference>
<feature type="domain" description="CR-type" evidence="15">
    <location>
        <begin position="141"/>
        <end position="223"/>
    </location>
</feature>
<dbReference type="FunFam" id="2.10.230.10:FF:000002">
    <property type="entry name" value="Molecular chaperone DnaJ"/>
    <property type="match status" value="1"/>
</dbReference>
<dbReference type="RefSeq" id="WP_013444513.1">
    <property type="nucleotide sequence ID" value="NC_014734.1"/>
</dbReference>
<feature type="repeat" description="CXXCXGXG motif" evidence="12">
    <location>
        <begin position="197"/>
        <end position="204"/>
    </location>
</feature>
<dbReference type="Gene3D" id="2.60.260.20">
    <property type="entry name" value="Urease metallochaperone UreE, N-terminal domain"/>
    <property type="match status" value="2"/>
</dbReference>
<dbReference type="GO" id="GO:0005737">
    <property type="term" value="C:cytoplasm"/>
    <property type="evidence" value="ECO:0007669"/>
    <property type="project" value="UniProtKB-SubCell"/>
</dbReference>
<comment type="function">
    <text evidence="9 12">Participates actively in the response to hyperosmotic and heat shock by preventing the aggregation of stress-denatured proteins and by disaggregating proteins, also in an autonomous, DnaK-independent fashion. Unfolded proteins bind initially to DnaJ; upon interaction with the DnaJ-bound protein, DnaK hydrolyzes its bound ATP, resulting in the formation of a stable complex. GrpE releases ADP from DnaK; ATP binding to DnaK triggers the release of the substrate protein, thus completing the reaction cycle. Several rounds of ATP-dependent interactions between DnaJ, DnaK and GrpE are required for fully efficient folding. Also involved, together with DnaK and GrpE, in the DNA replication of plasmids through activation of initiation proteins.</text>
</comment>
<sequence>MSKRDYYEILGVSKSASADEIKKAYRKKAIQYHPDKNPGDKESEEKFKEAAEAYEVLSDDQKRQRYDQYGHAGVGGAAGGGFGGGSMNMDDIFSHFGDIFGGHFGGFGGFGGSQRGGGQRVRKGSDLRVKVKLTLAEIASGVEKKIKVKKQVACTHCNGTGGANGSSTTTCTTCNGQGRVMRVQNTILGQMQTAAECPTCGGDGKIIKDKCTHCNGDGVVREDEVITINIPAGVMEGMQLSVSGKGNAARRGGVNGDLLVLIEEEPHPELVRDENDLIYNLLLTVPMATLGGSVEVPTVEGKVKVTIAPGTQPGKVLRLRGKGLPNVNRYGTGDLLVNIGVYIPENLNKEEKTIMEKLGNSDNVKPNASASRNFFSHFRNMFE</sequence>
<dbReference type="HOGENOM" id="CLU_017633_0_7_10"/>
<feature type="binding site" evidence="12">
    <location>
        <position position="211"/>
    </location>
    <ligand>
        <name>Zn(2+)</name>
        <dbReference type="ChEBI" id="CHEBI:29105"/>
        <label>1</label>
    </ligand>
</feature>
<dbReference type="PRINTS" id="PR00625">
    <property type="entry name" value="JDOMAIN"/>
</dbReference>
<dbReference type="NCBIfam" id="TIGR02349">
    <property type="entry name" value="DnaJ_bact"/>
    <property type="match status" value="1"/>
</dbReference>
<keyword evidence="5 12" id="KW-0863">Zinc-finger</keyword>
<comment type="similarity">
    <text evidence="10 12">Belongs to the DnaJ family.</text>
</comment>
<evidence type="ECO:0000313" key="17">
    <source>
        <dbReference type="Proteomes" id="UP000008718"/>
    </source>
</evidence>
<dbReference type="InterPro" id="IPR036410">
    <property type="entry name" value="HSP_DnaJ_Cys-rich_dom_sf"/>
</dbReference>
<dbReference type="SUPFAM" id="SSF46565">
    <property type="entry name" value="Chaperone J-domain"/>
    <property type="match status" value="1"/>
</dbReference>
<keyword evidence="3 12" id="KW-0479">Metal-binding</keyword>
<dbReference type="HAMAP" id="MF_01152">
    <property type="entry name" value="DnaJ"/>
    <property type="match status" value="1"/>
</dbReference>
<dbReference type="PROSITE" id="PS51188">
    <property type="entry name" value="ZF_CR"/>
    <property type="match status" value="1"/>
</dbReference>
<dbReference type="CDD" id="cd10747">
    <property type="entry name" value="DnaJ_C"/>
    <property type="match status" value="1"/>
</dbReference>
<dbReference type="EMBL" id="CP002345">
    <property type="protein sequence ID" value="ADQ79144.1"/>
    <property type="molecule type" value="Genomic_DNA"/>
</dbReference>
<dbReference type="InterPro" id="IPR036869">
    <property type="entry name" value="J_dom_sf"/>
</dbReference>
<dbReference type="InterPro" id="IPR018253">
    <property type="entry name" value="DnaJ_domain_CS"/>
</dbReference>
<keyword evidence="2 12" id="KW-0235">DNA replication</keyword>
<dbReference type="GO" id="GO:0031072">
    <property type="term" value="F:heat shock protein binding"/>
    <property type="evidence" value="ECO:0007669"/>
    <property type="project" value="InterPro"/>
</dbReference>
<reference key="1">
    <citation type="submission" date="2010-11" db="EMBL/GenBank/DDBJ databases">
        <title>The complete genome of Paludibacter propionicigenes DSM 17365.</title>
        <authorList>
            <consortium name="US DOE Joint Genome Institute (JGI-PGF)"/>
            <person name="Lucas S."/>
            <person name="Copeland A."/>
            <person name="Lapidus A."/>
            <person name="Bruce D."/>
            <person name="Goodwin L."/>
            <person name="Pitluck S."/>
            <person name="Kyrpides N."/>
            <person name="Mavromatis K."/>
            <person name="Ivanova N."/>
            <person name="Munk A.C."/>
            <person name="Brettin T."/>
            <person name="Detter J.C."/>
            <person name="Han C."/>
            <person name="Tapia R."/>
            <person name="Land M."/>
            <person name="Hauser L."/>
            <person name="Markowitz V."/>
            <person name="Cheng J.-F."/>
            <person name="Hugenholtz P."/>
            <person name="Woyke T."/>
            <person name="Wu D."/>
            <person name="Gronow S."/>
            <person name="Wellnitz S."/>
            <person name="Brambilla E."/>
            <person name="Klenk H.-P."/>
            <person name="Eisen J.A."/>
        </authorList>
    </citation>
    <scope>NUCLEOTIDE SEQUENCE</scope>
    <source>
        <strain>WB4</strain>
    </source>
</reference>
<dbReference type="AlphaFoldDB" id="E4T350"/>
<dbReference type="NCBIfam" id="NF008035">
    <property type="entry name" value="PRK10767.1"/>
    <property type="match status" value="1"/>
</dbReference>
<evidence type="ECO:0000256" key="4">
    <source>
        <dbReference type="ARBA" id="ARBA00022737"/>
    </source>
</evidence>
<evidence type="ECO:0000256" key="7">
    <source>
        <dbReference type="ARBA" id="ARBA00023016"/>
    </source>
</evidence>
<dbReference type="eggNOG" id="COG0484">
    <property type="taxonomic scope" value="Bacteria"/>
</dbReference>
<evidence type="ECO:0000259" key="15">
    <source>
        <dbReference type="PROSITE" id="PS51188"/>
    </source>
</evidence>
<keyword evidence="6 12" id="KW-0862">Zinc</keyword>
<keyword evidence="1 12" id="KW-0963">Cytoplasm</keyword>
<dbReference type="STRING" id="694427.Palpr_0994"/>
<organism evidence="16 17">
    <name type="scientific">Paludibacter propionicigenes (strain DSM 17365 / JCM 13257 / WB4)</name>
    <dbReference type="NCBI Taxonomy" id="694427"/>
    <lineage>
        <taxon>Bacteria</taxon>
        <taxon>Pseudomonadati</taxon>
        <taxon>Bacteroidota</taxon>
        <taxon>Bacteroidia</taxon>
        <taxon>Bacteroidales</taxon>
        <taxon>Paludibacteraceae</taxon>
        <taxon>Paludibacter</taxon>
    </lineage>
</organism>
<comment type="subunit">
    <text evidence="12">Homodimer.</text>
</comment>
<evidence type="ECO:0000256" key="1">
    <source>
        <dbReference type="ARBA" id="ARBA00022490"/>
    </source>
</evidence>
<feature type="repeat" description="CXXCXGXG motif" evidence="12">
    <location>
        <begin position="171"/>
        <end position="178"/>
    </location>
</feature>
<dbReference type="FunFam" id="2.60.260.20:FF:000005">
    <property type="entry name" value="Chaperone protein dnaJ 1, mitochondrial"/>
    <property type="match status" value="1"/>
</dbReference>
<feature type="zinc finger region" description="CR-type" evidence="13">
    <location>
        <begin position="141"/>
        <end position="223"/>
    </location>
</feature>
<evidence type="ECO:0000256" key="2">
    <source>
        <dbReference type="ARBA" id="ARBA00022705"/>
    </source>
</evidence>
<dbReference type="Gene3D" id="2.10.230.10">
    <property type="entry name" value="Heat shock protein DnaJ, cysteine-rich domain"/>
    <property type="match status" value="1"/>
</dbReference>
<evidence type="ECO:0000259" key="14">
    <source>
        <dbReference type="PROSITE" id="PS50076"/>
    </source>
</evidence>
<dbReference type="SUPFAM" id="SSF57938">
    <property type="entry name" value="DnaJ/Hsp40 cysteine-rich domain"/>
    <property type="match status" value="1"/>
</dbReference>
<dbReference type="Gene3D" id="1.10.287.110">
    <property type="entry name" value="DnaJ domain"/>
    <property type="match status" value="1"/>
</dbReference>
<dbReference type="SMART" id="SM00271">
    <property type="entry name" value="DnaJ"/>
    <property type="match status" value="1"/>
</dbReference>
<dbReference type="PANTHER" id="PTHR43096:SF48">
    <property type="entry name" value="CHAPERONE PROTEIN DNAJ"/>
    <property type="match status" value="1"/>
</dbReference>
<dbReference type="GO" id="GO:0006260">
    <property type="term" value="P:DNA replication"/>
    <property type="evidence" value="ECO:0007669"/>
    <property type="project" value="UniProtKB-KW"/>
</dbReference>
<evidence type="ECO:0000256" key="13">
    <source>
        <dbReference type="PROSITE-ProRule" id="PRU00546"/>
    </source>
</evidence>
<accession>E4T350</accession>
<dbReference type="GO" id="GO:0008270">
    <property type="term" value="F:zinc ion binding"/>
    <property type="evidence" value="ECO:0007669"/>
    <property type="project" value="UniProtKB-UniRule"/>
</dbReference>